<accession>A0AAJ0C1L4</accession>
<feature type="compositionally biased region" description="Low complexity" evidence="1">
    <location>
        <begin position="17"/>
        <end position="31"/>
    </location>
</feature>
<reference evidence="2" key="1">
    <citation type="submission" date="2023-06" db="EMBL/GenBank/DDBJ databases">
        <title>Genome-scale phylogeny and comparative genomics of the fungal order Sordariales.</title>
        <authorList>
            <consortium name="Lawrence Berkeley National Laboratory"/>
            <person name="Hensen N."/>
            <person name="Bonometti L."/>
            <person name="Westerberg I."/>
            <person name="Brannstrom I.O."/>
            <person name="Guillou S."/>
            <person name="Cros-Aarteil S."/>
            <person name="Calhoun S."/>
            <person name="Haridas S."/>
            <person name="Kuo A."/>
            <person name="Mondo S."/>
            <person name="Pangilinan J."/>
            <person name="Riley R."/>
            <person name="Labutti K."/>
            <person name="Andreopoulos B."/>
            <person name="Lipzen A."/>
            <person name="Chen C."/>
            <person name="Yanf M."/>
            <person name="Daum C."/>
            <person name="Ng V."/>
            <person name="Clum A."/>
            <person name="Steindorff A."/>
            <person name="Ohm R."/>
            <person name="Martin F."/>
            <person name="Silar P."/>
            <person name="Natvig D."/>
            <person name="Lalanne C."/>
            <person name="Gautier V."/>
            <person name="Ament-Velasquez S.L."/>
            <person name="Kruys A."/>
            <person name="Hutchinson M.I."/>
            <person name="Powell A.J."/>
            <person name="Barry K."/>
            <person name="Miller A.N."/>
            <person name="Grigoriev I.V."/>
            <person name="Debuchy R."/>
            <person name="Gladieux P."/>
            <person name="Thoren M.H."/>
            <person name="Johannesson H."/>
        </authorList>
    </citation>
    <scope>NUCLEOTIDE SEQUENCE</scope>
    <source>
        <strain evidence="2">8032-3</strain>
    </source>
</reference>
<dbReference type="EMBL" id="MU839007">
    <property type="protein sequence ID" value="KAK1767852.1"/>
    <property type="molecule type" value="Genomic_DNA"/>
</dbReference>
<organism evidence="2 3">
    <name type="scientific">Phialemonium atrogriseum</name>
    <dbReference type="NCBI Taxonomy" id="1093897"/>
    <lineage>
        <taxon>Eukaryota</taxon>
        <taxon>Fungi</taxon>
        <taxon>Dikarya</taxon>
        <taxon>Ascomycota</taxon>
        <taxon>Pezizomycotina</taxon>
        <taxon>Sordariomycetes</taxon>
        <taxon>Sordariomycetidae</taxon>
        <taxon>Cephalothecales</taxon>
        <taxon>Cephalothecaceae</taxon>
        <taxon>Phialemonium</taxon>
    </lineage>
</organism>
<sequence length="95" mass="10037">MSTQTHYQSNRSKANSRGRTAAPRPPAETATQVPNRDGARGQMVQTFGIVMMASPFNPLPFPLQLPLGATLLVNSEGNGAATRRGPSSTSSAGRR</sequence>
<protein>
    <submittedName>
        <fullName evidence="2">Uncharacterized protein</fullName>
    </submittedName>
</protein>
<feature type="compositionally biased region" description="Polar residues" evidence="1">
    <location>
        <begin position="1"/>
        <end position="15"/>
    </location>
</feature>
<name>A0AAJ0C1L4_9PEZI</name>
<keyword evidence="3" id="KW-1185">Reference proteome</keyword>
<comment type="caution">
    <text evidence="2">The sequence shown here is derived from an EMBL/GenBank/DDBJ whole genome shotgun (WGS) entry which is preliminary data.</text>
</comment>
<feature type="region of interest" description="Disordered" evidence="1">
    <location>
        <begin position="1"/>
        <end position="40"/>
    </location>
</feature>
<dbReference type="GeneID" id="85315536"/>
<dbReference type="AlphaFoldDB" id="A0AAJ0C1L4"/>
<dbReference type="Proteomes" id="UP001244011">
    <property type="component" value="Unassembled WGS sequence"/>
</dbReference>
<evidence type="ECO:0000313" key="2">
    <source>
        <dbReference type="EMBL" id="KAK1767852.1"/>
    </source>
</evidence>
<evidence type="ECO:0000313" key="3">
    <source>
        <dbReference type="Proteomes" id="UP001244011"/>
    </source>
</evidence>
<dbReference type="RefSeq" id="XP_060284065.1">
    <property type="nucleotide sequence ID" value="XM_060432349.1"/>
</dbReference>
<gene>
    <name evidence="2" type="ORF">QBC33DRAFT_60811</name>
</gene>
<evidence type="ECO:0000256" key="1">
    <source>
        <dbReference type="SAM" id="MobiDB-lite"/>
    </source>
</evidence>
<proteinExistence type="predicted"/>